<protein>
    <recommendedName>
        <fullName evidence="3">Coenzyme Q-binding protein COQ10 START domain-containing protein</fullName>
    </recommendedName>
</protein>
<keyword evidence="2" id="KW-1185">Reference proteome</keyword>
<dbReference type="Gene3D" id="3.30.530.20">
    <property type="match status" value="1"/>
</dbReference>
<sequence length="204" mass="22700">MSPRLDPNALDLSTKTIPAQAAIGTYMSSTIIKAPATSVWQAVIDTDPWPIWNTFCPGATIREQPNIAKSQSGRLQLGTKMTLHLNWNPRGPKPKPMDVGLVVTEFDSPTDGRQTPARIAWATDSSAKGFPPWLLYAERVTELHEFEEGDGEECQRVTQVVSWESQRGPLAYVVRWFMAKNFKMCLKVQADDMTSFVEGKKASS</sequence>
<dbReference type="EMBL" id="LLXE01000014">
    <property type="protein sequence ID" value="KUM66115.1"/>
    <property type="molecule type" value="Genomic_DNA"/>
</dbReference>
<accession>A0A101MT04</accession>
<dbReference type="Proteomes" id="UP000055045">
    <property type="component" value="Unassembled WGS sequence"/>
</dbReference>
<evidence type="ECO:0000313" key="1">
    <source>
        <dbReference type="EMBL" id="KUM66115.1"/>
    </source>
</evidence>
<comment type="caution">
    <text evidence="1">The sequence shown here is derived from an EMBL/GenBank/DDBJ whole genome shotgun (WGS) entry which is preliminary data.</text>
</comment>
<dbReference type="AlphaFoldDB" id="A0A101MT04"/>
<dbReference type="InterPro" id="IPR023393">
    <property type="entry name" value="START-like_dom_sf"/>
</dbReference>
<evidence type="ECO:0008006" key="3">
    <source>
        <dbReference type="Google" id="ProtNLM"/>
    </source>
</evidence>
<evidence type="ECO:0000313" key="2">
    <source>
        <dbReference type="Proteomes" id="UP000055045"/>
    </source>
</evidence>
<proteinExistence type="predicted"/>
<dbReference type="OrthoDB" id="509124at2759"/>
<dbReference type="SUPFAM" id="SSF55961">
    <property type="entry name" value="Bet v1-like"/>
    <property type="match status" value="1"/>
</dbReference>
<dbReference type="CDD" id="cd07822">
    <property type="entry name" value="SRPBCC_4"/>
    <property type="match status" value="1"/>
</dbReference>
<gene>
    <name evidence="1" type="ORF">ACN42_g930</name>
</gene>
<organism evidence="1 2">
    <name type="scientific">Penicillium freii</name>
    <dbReference type="NCBI Taxonomy" id="48697"/>
    <lineage>
        <taxon>Eukaryota</taxon>
        <taxon>Fungi</taxon>
        <taxon>Dikarya</taxon>
        <taxon>Ascomycota</taxon>
        <taxon>Pezizomycotina</taxon>
        <taxon>Eurotiomycetes</taxon>
        <taxon>Eurotiomycetidae</taxon>
        <taxon>Eurotiales</taxon>
        <taxon>Aspergillaceae</taxon>
        <taxon>Penicillium</taxon>
    </lineage>
</organism>
<name>A0A101MT04_PENFR</name>
<reference evidence="1 2" key="1">
    <citation type="submission" date="2015-10" db="EMBL/GenBank/DDBJ databases">
        <title>Genome sequencing of Penicillium freii.</title>
        <authorList>
            <person name="Nguyen H.D."/>
            <person name="Visagie C.M."/>
            <person name="Seifert K.A."/>
        </authorList>
    </citation>
    <scope>NUCLEOTIDE SEQUENCE [LARGE SCALE GENOMIC DNA]</scope>
    <source>
        <strain evidence="1 2">DAOM 242723</strain>
    </source>
</reference>